<sequence length="154" mass="18322">MKGIQRKKLLIFVIITVFSLSVWLISYISYLLSPGHQSYNVVEEFYTHEQAGDFADSWELLHPLMKERWSKGVYLQDRPHVFINHFGANTFTFTIEKDGKVNDWRMEKESSAFDVTYKFNVTQSYNGKYGKFGFFQEVYVAKDKGEWRILWDYN</sequence>
<reference evidence="3" key="1">
    <citation type="journal article" date="2019" name="Int. J. Syst. Evol. Microbiol.">
        <title>The Global Catalogue of Microorganisms (GCM) 10K type strain sequencing project: providing services to taxonomists for standard genome sequencing and annotation.</title>
        <authorList>
            <consortium name="The Broad Institute Genomics Platform"/>
            <consortium name="The Broad Institute Genome Sequencing Center for Infectious Disease"/>
            <person name="Wu L."/>
            <person name="Ma J."/>
        </authorList>
    </citation>
    <scope>NUCLEOTIDE SEQUENCE [LARGE SCALE GENOMIC DNA]</scope>
    <source>
        <strain evidence="3">CGMCC 4.1621</strain>
    </source>
</reference>
<evidence type="ECO:0000313" key="3">
    <source>
        <dbReference type="Proteomes" id="UP001596410"/>
    </source>
</evidence>
<keyword evidence="1" id="KW-0812">Transmembrane</keyword>
<comment type="caution">
    <text evidence="2">The sequence shown here is derived from an EMBL/GenBank/DDBJ whole genome shotgun (WGS) entry which is preliminary data.</text>
</comment>
<name>A0ABW2EM00_9BACI</name>
<keyword evidence="1" id="KW-1133">Transmembrane helix</keyword>
<keyword evidence="3" id="KW-1185">Reference proteome</keyword>
<evidence type="ECO:0000256" key="1">
    <source>
        <dbReference type="SAM" id="Phobius"/>
    </source>
</evidence>
<protein>
    <recommendedName>
        <fullName evidence="4">DUF4829 domain-containing protein</fullName>
    </recommendedName>
</protein>
<evidence type="ECO:0000313" key="2">
    <source>
        <dbReference type="EMBL" id="MFC7062438.1"/>
    </source>
</evidence>
<feature type="transmembrane region" description="Helical" evidence="1">
    <location>
        <begin position="9"/>
        <end position="32"/>
    </location>
</feature>
<keyword evidence="1" id="KW-0472">Membrane</keyword>
<organism evidence="2 3">
    <name type="scientific">Halobacillus seohaensis</name>
    <dbReference type="NCBI Taxonomy" id="447421"/>
    <lineage>
        <taxon>Bacteria</taxon>
        <taxon>Bacillati</taxon>
        <taxon>Bacillota</taxon>
        <taxon>Bacilli</taxon>
        <taxon>Bacillales</taxon>
        <taxon>Bacillaceae</taxon>
        <taxon>Halobacillus</taxon>
    </lineage>
</organism>
<proteinExistence type="predicted"/>
<gene>
    <name evidence="2" type="ORF">ACFQIC_11275</name>
</gene>
<dbReference type="SUPFAM" id="SSF54427">
    <property type="entry name" value="NTF2-like"/>
    <property type="match status" value="1"/>
</dbReference>
<dbReference type="EMBL" id="JBHSZV010000027">
    <property type="protein sequence ID" value="MFC7062438.1"/>
    <property type="molecule type" value="Genomic_DNA"/>
</dbReference>
<dbReference type="Proteomes" id="UP001596410">
    <property type="component" value="Unassembled WGS sequence"/>
</dbReference>
<accession>A0ABW2EM00</accession>
<dbReference type="RefSeq" id="WP_390217105.1">
    <property type="nucleotide sequence ID" value="NZ_JBHSZV010000027.1"/>
</dbReference>
<dbReference type="InterPro" id="IPR032710">
    <property type="entry name" value="NTF2-like_dom_sf"/>
</dbReference>
<evidence type="ECO:0008006" key="4">
    <source>
        <dbReference type="Google" id="ProtNLM"/>
    </source>
</evidence>